<proteinExistence type="predicted"/>
<accession>A0A6A6VCL5</accession>
<evidence type="ECO:0000313" key="1">
    <source>
        <dbReference type="EMBL" id="KAF2748328.1"/>
    </source>
</evidence>
<gene>
    <name evidence="1" type="ORF">M011DRAFT_345023</name>
</gene>
<dbReference type="AlphaFoldDB" id="A0A6A6VCL5"/>
<dbReference type="Proteomes" id="UP000799440">
    <property type="component" value="Unassembled WGS sequence"/>
</dbReference>
<sequence length="205" mass="23064">MVCDLIFVFNVCGRSSGCESATVRCGPCMAGKGRSHEAETNHTELPRVWPYLERWRIQRSLSSHGNSKRLERWEQFPFSIPMYSLGGSSTLLFHKVAIWAFVMRCRLPSSRSSTPSLCDVCSTIAPGVRLSAACALSWEGATITPLTIWYGMPERGSMSGVSATVMELQRLYAHHPALVLLDMPNIQLWDLKNRYGEYDRDIRTS</sequence>
<reference evidence="1" key="1">
    <citation type="journal article" date="2020" name="Stud. Mycol.">
        <title>101 Dothideomycetes genomes: a test case for predicting lifestyles and emergence of pathogens.</title>
        <authorList>
            <person name="Haridas S."/>
            <person name="Albert R."/>
            <person name="Binder M."/>
            <person name="Bloem J."/>
            <person name="Labutti K."/>
            <person name="Salamov A."/>
            <person name="Andreopoulos B."/>
            <person name="Baker S."/>
            <person name="Barry K."/>
            <person name="Bills G."/>
            <person name="Bluhm B."/>
            <person name="Cannon C."/>
            <person name="Castanera R."/>
            <person name="Culley D."/>
            <person name="Daum C."/>
            <person name="Ezra D."/>
            <person name="Gonzalez J."/>
            <person name="Henrissat B."/>
            <person name="Kuo A."/>
            <person name="Liang C."/>
            <person name="Lipzen A."/>
            <person name="Lutzoni F."/>
            <person name="Magnuson J."/>
            <person name="Mondo S."/>
            <person name="Nolan M."/>
            <person name="Ohm R."/>
            <person name="Pangilinan J."/>
            <person name="Park H.-J."/>
            <person name="Ramirez L."/>
            <person name="Alfaro M."/>
            <person name="Sun H."/>
            <person name="Tritt A."/>
            <person name="Yoshinaga Y."/>
            <person name="Zwiers L.-H."/>
            <person name="Turgeon B."/>
            <person name="Goodwin S."/>
            <person name="Spatafora J."/>
            <person name="Crous P."/>
            <person name="Grigoriev I."/>
        </authorList>
    </citation>
    <scope>NUCLEOTIDE SEQUENCE</scope>
    <source>
        <strain evidence="1">CBS 119925</strain>
    </source>
</reference>
<name>A0A6A6VCL5_9PLEO</name>
<organism evidence="1 2">
    <name type="scientific">Sporormia fimetaria CBS 119925</name>
    <dbReference type="NCBI Taxonomy" id="1340428"/>
    <lineage>
        <taxon>Eukaryota</taxon>
        <taxon>Fungi</taxon>
        <taxon>Dikarya</taxon>
        <taxon>Ascomycota</taxon>
        <taxon>Pezizomycotina</taxon>
        <taxon>Dothideomycetes</taxon>
        <taxon>Pleosporomycetidae</taxon>
        <taxon>Pleosporales</taxon>
        <taxon>Sporormiaceae</taxon>
        <taxon>Sporormia</taxon>
    </lineage>
</organism>
<evidence type="ECO:0000313" key="2">
    <source>
        <dbReference type="Proteomes" id="UP000799440"/>
    </source>
</evidence>
<dbReference type="EMBL" id="MU006569">
    <property type="protein sequence ID" value="KAF2748328.1"/>
    <property type="molecule type" value="Genomic_DNA"/>
</dbReference>
<protein>
    <submittedName>
        <fullName evidence="1">Uncharacterized protein</fullName>
    </submittedName>
</protein>
<keyword evidence="2" id="KW-1185">Reference proteome</keyword>